<comment type="caution">
    <text evidence="1">The sequence shown here is derived from an EMBL/GenBank/DDBJ whole genome shotgun (WGS) entry which is preliminary data.</text>
</comment>
<dbReference type="Proteomes" id="UP000235347">
    <property type="component" value="Unassembled WGS sequence"/>
</dbReference>
<protein>
    <recommendedName>
        <fullName evidence="3">Lipoprotein</fullName>
    </recommendedName>
</protein>
<organism evidence="1 2">
    <name type="scientific">Trinickia soli</name>
    <dbReference type="NCBI Taxonomy" id="380675"/>
    <lineage>
        <taxon>Bacteria</taxon>
        <taxon>Pseudomonadati</taxon>
        <taxon>Pseudomonadota</taxon>
        <taxon>Betaproteobacteria</taxon>
        <taxon>Burkholderiales</taxon>
        <taxon>Burkholderiaceae</taxon>
        <taxon>Trinickia</taxon>
    </lineage>
</organism>
<sequence>MGAALLAGCGGSAPLFTSDGRPTTAVQCSAAGPWDNCIEHARGICQGDIDVIAQSTQDGANNLLFACKAK</sequence>
<reference evidence="1 2" key="1">
    <citation type="submission" date="2018-01" db="EMBL/GenBank/DDBJ databases">
        <title>Whole genome analyses suggest that Burkholderia sensu lato contains two further novel genera in the rhizoxinica-symbiotica group Mycetohabitans gen. nov., and Trinickia gen. nov.: implications for the evolution of diazotrophy and nodulation in the Burkholderiaceae.</title>
        <authorList>
            <person name="Estrada-de los Santos P."/>
            <person name="Palmer M."/>
            <person name="Chavez-Ramirez B."/>
            <person name="Beukes C."/>
            <person name="Steenkamp E.T."/>
            <person name="Hirsch A.M."/>
            <person name="Manyaka P."/>
            <person name="Maluk M."/>
            <person name="Lafos M."/>
            <person name="Crook M."/>
            <person name="Gross E."/>
            <person name="Simon M.F."/>
            <person name="Bueno dos Reis Junior F."/>
            <person name="Poole P.S."/>
            <person name="Venter S.N."/>
            <person name="James E.K."/>
        </authorList>
    </citation>
    <scope>NUCLEOTIDE SEQUENCE [LARGE SCALE GENOMIC DNA]</scope>
    <source>
        <strain evidence="1 2">GP25-8</strain>
    </source>
</reference>
<keyword evidence="2" id="KW-1185">Reference proteome</keyword>
<proteinExistence type="predicted"/>
<evidence type="ECO:0000313" key="2">
    <source>
        <dbReference type="Proteomes" id="UP000235347"/>
    </source>
</evidence>
<accession>A0A2N7W265</accession>
<name>A0A2N7W265_9BURK</name>
<gene>
    <name evidence="1" type="ORF">C0Z19_15835</name>
</gene>
<dbReference type="EMBL" id="PNYB01000012">
    <property type="protein sequence ID" value="PMS23519.1"/>
    <property type="molecule type" value="Genomic_DNA"/>
</dbReference>
<evidence type="ECO:0000313" key="1">
    <source>
        <dbReference type="EMBL" id="PMS23519.1"/>
    </source>
</evidence>
<evidence type="ECO:0008006" key="3">
    <source>
        <dbReference type="Google" id="ProtNLM"/>
    </source>
</evidence>
<dbReference type="AlphaFoldDB" id="A0A2N7W265"/>